<dbReference type="EMBL" id="NUEQ01000032">
    <property type="protein sequence ID" value="PEJ31247.1"/>
    <property type="molecule type" value="Genomic_DNA"/>
</dbReference>
<reference evidence="1 4" key="2">
    <citation type="submission" date="2018-07" db="EMBL/GenBank/DDBJ databases">
        <title>The molecular basis for the intramolecular migration of carboxyl group in the catabolism of para-hydroxybenzoate via gentisate.</title>
        <authorList>
            <person name="Zhao H."/>
            <person name="Xu Y."/>
            <person name="Lin S."/>
            <person name="Spain J.C."/>
            <person name="Zhou N.-Y."/>
        </authorList>
    </citation>
    <scope>NUCLEOTIDE SEQUENCE [LARGE SCALE GENOMIC DNA]</scope>
    <source>
        <strain evidence="1 4">PHB-7a</strain>
    </source>
</reference>
<dbReference type="AlphaFoldDB" id="A0AAX0S2I4"/>
<organism evidence="2 3">
    <name type="scientific">Peribacillus butanolivorans</name>
    <dbReference type="NCBI Taxonomy" id="421767"/>
    <lineage>
        <taxon>Bacteria</taxon>
        <taxon>Bacillati</taxon>
        <taxon>Bacillota</taxon>
        <taxon>Bacilli</taxon>
        <taxon>Bacillales</taxon>
        <taxon>Bacillaceae</taxon>
        <taxon>Peribacillus</taxon>
    </lineage>
</organism>
<accession>A0AAX0S2I4</accession>
<reference evidence="2 3" key="1">
    <citation type="submission" date="2017-09" db="EMBL/GenBank/DDBJ databases">
        <title>Large-scale bioinformatics analysis of Bacillus genomes uncovers conserved roles of natural products in bacterial physiology.</title>
        <authorList>
            <consortium name="Agbiome Team Llc"/>
            <person name="Bleich R.M."/>
            <person name="Kirk G.J."/>
            <person name="Santa Maria K.C."/>
            <person name="Allen S.E."/>
            <person name="Farag S."/>
            <person name="Shank E.A."/>
            <person name="Bowers A."/>
        </authorList>
    </citation>
    <scope>NUCLEOTIDE SEQUENCE [LARGE SCALE GENOMIC DNA]</scope>
    <source>
        <strain evidence="2 3">AFS003229</strain>
    </source>
</reference>
<evidence type="ECO:0000313" key="4">
    <source>
        <dbReference type="Proteomes" id="UP000260457"/>
    </source>
</evidence>
<name>A0AAX0S2I4_9BACI</name>
<dbReference type="EMBL" id="CP030926">
    <property type="protein sequence ID" value="AXN37265.1"/>
    <property type="molecule type" value="Genomic_DNA"/>
</dbReference>
<keyword evidence="4" id="KW-1185">Reference proteome</keyword>
<proteinExistence type="predicted"/>
<dbReference type="Proteomes" id="UP000260457">
    <property type="component" value="Chromosome"/>
</dbReference>
<dbReference type="Proteomes" id="UP000220106">
    <property type="component" value="Unassembled WGS sequence"/>
</dbReference>
<sequence length="67" mass="7937">MPNQENNSLNPVPDKNQVNRLNKKIDTYDILKQAIEVDTDVNEDPNRERLLDESVDSFLESKEEWEY</sequence>
<gene>
    <name evidence="2" type="ORF">CN689_18365</name>
    <name evidence="1" type="ORF">DTO10_01880</name>
</gene>
<dbReference type="KEGG" id="pbut:DTO10_01880"/>
<dbReference type="GeneID" id="95396992"/>
<protein>
    <submittedName>
        <fullName evidence="2">Uncharacterized protein</fullName>
    </submittedName>
</protein>
<evidence type="ECO:0000313" key="2">
    <source>
        <dbReference type="EMBL" id="PEJ31247.1"/>
    </source>
</evidence>
<evidence type="ECO:0000313" key="1">
    <source>
        <dbReference type="EMBL" id="AXN37265.1"/>
    </source>
</evidence>
<evidence type="ECO:0000313" key="3">
    <source>
        <dbReference type="Proteomes" id="UP000220106"/>
    </source>
</evidence>
<dbReference type="RefSeq" id="WP_098176886.1">
    <property type="nucleotide sequence ID" value="NZ_CP030926.1"/>
</dbReference>